<protein>
    <submittedName>
        <fullName evidence="6">Transcriptional regulator, LysR family</fullName>
    </submittedName>
</protein>
<dbReference type="GO" id="GO:0003677">
    <property type="term" value="F:DNA binding"/>
    <property type="evidence" value="ECO:0007669"/>
    <property type="project" value="UniProtKB-KW"/>
</dbReference>
<dbReference type="PROSITE" id="PS50931">
    <property type="entry name" value="HTH_LYSR"/>
    <property type="match status" value="1"/>
</dbReference>
<gene>
    <name evidence="6" type="ordered locus">Tery_4333</name>
</gene>
<dbReference type="InterPro" id="IPR036390">
    <property type="entry name" value="WH_DNA-bd_sf"/>
</dbReference>
<dbReference type="InterPro" id="IPR000847">
    <property type="entry name" value="LysR_HTH_N"/>
</dbReference>
<dbReference type="PRINTS" id="PR00039">
    <property type="entry name" value="HTHLYSR"/>
</dbReference>
<dbReference type="Pfam" id="PF03466">
    <property type="entry name" value="LysR_substrate"/>
    <property type="match status" value="1"/>
</dbReference>
<accession>Q10WP9</accession>
<dbReference type="GO" id="GO:0005829">
    <property type="term" value="C:cytosol"/>
    <property type="evidence" value="ECO:0007669"/>
    <property type="project" value="TreeGrafter"/>
</dbReference>
<dbReference type="SUPFAM" id="SSF46785">
    <property type="entry name" value="Winged helix' DNA-binding domain"/>
    <property type="match status" value="1"/>
</dbReference>
<dbReference type="GO" id="GO:0003700">
    <property type="term" value="F:DNA-binding transcription factor activity"/>
    <property type="evidence" value="ECO:0007669"/>
    <property type="project" value="InterPro"/>
</dbReference>
<dbReference type="RefSeq" id="WP_011613651.1">
    <property type="nucleotide sequence ID" value="NC_008312.1"/>
</dbReference>
<proteinExistence type="inferred from homology"/>
<keyword evidence="3" id="KW-0238">DNA-binding</keyword>
<evidence type="ECO:0000259" key="5">
    <source>
        <dbReference type="PROSITE" id="PS50931"/>
    </source>
</evidence>
<comment type="similarity">
    <text evidence="1">Belongs to the LysR transcriptional regulatory family.</text>
</comment>
<dbReference type="PANTHER" id="PTHR30419:SF8">
    <property type="entry name" value="NITROGEN ASSIMILATION TRANSCRIPTIONAL ACTIVATOR-RELATED"/>
    <property type="match status" value="1"/>
</dbReference>
<dbReference type="Pfam" id="PF00126">
    <property type="entry name" value="HTH_1"/>
    <property type="match status" value="1"/>
</dbReference>
<dbReference type="InterPro" id="IPR050950">
    <property type="entry name" value="HTH-type_LysR_regulators"/>
</dbReference>
<dbReference type="InterPro" id="IPR036388">
    <property type="entry name" value="WH-like_DNA-bd_sf"/>
</dbReference>
<dbReference type="Gene3D" id="3.40.190.290">
    <property type="match status" value="1"/>
</dbReference>
<reference evidence="6" key="1">
    <citation type="submission" date="2006-06" db="EMBL/GenBank/DDBJ databases">
        <title>Complete sequence of Trichodesmium erythraeum IMS101.</title>
        <authorList>
            <consortium name="US DOE Joint Genome Institute"/>
            <person name="Copeland A."/>
            <person name="Lucas S."/>
            <person name="Lapidus A."/>
            <person name="Barry K."/>
            <person name="Detter J.C."/>
            <person name="Glavina del Rio T."/>
            <person name="Hammon N."/>
            <person name="Israni S."/>
            <person name="Dalin E."/>
            <person name="Tice H."/>
            <person name="Pitluck S."/>
            <person name="Kiss H."/>
            <person name="Munk A.C."/>
            <person name="Brettin T."/>
            <person name="Bruce D."/>
            <person name="Han C."/>
            <person name="Tapia R."/>
            <person name="Gilna P."/>
            <person name="Schmutz J."/>
            <person name="Larimer F."/>
            <person name="Land M."/>
            <person name="Hauser L."/>
            <person name="Kyrpides N."/>
            <person name="Kim E."/>
            <person name="Richardson P."/>
        </authorList>
    </citation>
    <scope>NUCLEOTIDE SEQUENCE [LARGE SCALE GENOMIC DNA]</scope>
    <source>
        <strain evidence="6">IMS101</strain>
    </source>
</reference>
<name>Q10WP9_TRIEI</name>
<evidence type="ECO:0000256" key="2">
    <source>
        <dbReference type="ARBA" id="ARBA00023015"/>
    </source>
</evidence>
<feature type="domain" description="HTH lysR-type" evidence="5">
    <location>
        <begin position="1"/>
        <end position="57"/>
    </location>
</feature>
<dbReference type="EMBL" id="CP000393">
    <property type="protein sequence ID" value="ABG53325.1"/>
    <property type="molecule type" value="Genomic_DNA"/>
</dbReference>
<dbReference type="AlphaFoldDB" id="Q10WP9"/>
<evidence type="ECO:0000256" key="3">
    <source>
        <dbReference type="ARBA" id="ARBA00023125"/>
    </source>
</evidence>
<sequence>MRLEQLQAFLWVAETGSFQEAAQKCNVTQSTVSRQVQALEAEVGAILFHRSNQAKLTLAGECLWPHARKICQAWENATQEIAEMFTGKQPELCIATIHSVCANYLPPVLQRFGRHYPEVKLRVTALGSDRILKVLKDGLVDVAIIMNNDLFTPTSEMIVHHLYTETIEVLMAANHTLAKYKEIPWAELIYYPQVIFKDGYGMQRLVKEQFEQLGAKLNATLELNTLDAFRGVVRQGNLIALLPSSALLDARVDPTLAIRTIAKTPNISKISSTKDSVWSRDVVLVTTSDRMKIPPIKYFCKLVKEIIPPRVTQVKSSKLKVQSHL</sequence>
<dbReference type="Gene3D" id="1.10.10.10">
    <property type="entry name" value="Winged helix-like DNA-binding domain superfamily/Winged helix DNA-binding domain"/>
    <property type="match status" value="1"/>
</dbReference>
<dbReference type="SUPFAM" id="SSF53850">
    <property type="entry name" value="Periplasmic binding protein-like II"/>
    <property type="match status" value="1"/>
</dbReference>
<organism evidence="6">
    <name type="scientific">Trichodesmium erythraeum (strain IMS101)</name>
    <dbReference type="NCBI Taxonomy" id="203124"/>
    <lineage>
        <taxon>Bacteria</taxon>
        <taxon>Bacillati</taxon>
        <taxon>Cyanobacteriota</taxon>
        <taxon>Cyanophyceae</taxon>
        <taxon>Oscillatoriophycideae</taxon>
        <taxon>Oscillatoriales</taxon>
        <taxon>Microcoleaceae</taxon>
        <taxon>Trichodesmium</taxon>
    </lineage>
</organism>
<dbReference type="PANTHER" id="PTHR30419">
    <property type="entry name" value="HTH-TYPE TRANSCRIPTIONAL REGULATOR YBHD"/>
    <property type="match status" value="1"/>
</dbReference>
<dbReference type="HOGENOM" id="CLU_039613_6_0_3"/>
<dbReference type="OrthoDB" id="119203at2"/>
<keyword evidence="4" id="KW-0804">Transcription</keyword>
<dbReference type="CDD" id="cd05466">
    <property type="entry name" value="PBP2_LTTR_substrate"/>
    <property type="match status" value="1"/>
</dbReference>
<keyword evidence="2" id="KW-0805">Transcription regulation</keyword>
<evidence type="ECO:0000313" key="6">
    <source>
        <dbReference type="EMBL" id="ABG53325.1"/>
    </source>
</evidence>
<dbReference type="KEGG" id="ter:Tery_4333"/>
<evidence type="ECO:0000256" key="4">
    <source>
        <dbReference type="ARBA" id="ARBA00023163"/>
    </source>
</evidence>
<dbReference type="InterPro" id="IPR005119">
    <property type="entry name" value="LysR_subst-bd"/>
</dbReference>
<dbReference type="eggNOG" id="COG0583">
    <property type="taxonomic scope" value="Bacteria"/>
</dbReference>
<dbReference type="STRING" id="203124.Tery_4333"/>
<dbReference type="FunFam" id="1.10.10.10:FF:000001">
    <property type="entry name" value="LysR family transcriptional regulator"/>
    <property type="match status" value="1"/>
</dbReference>
<evidence type="ECO:0000256" key="1">
    <source>
        <dbReference type="ARBA" id="ARBA00009437"/>
    </source>
</evidence>